<evidence type="ECO:0000256" key="1">
    <source>
        <dbReference type="ARBA" id="ARBA00004651"/>
    </source>
</evidence>
<evidence type="ECO:0000259" key="7">
    <source>
        <dbReference type="Pfam" id="PF03772"/>
    </source>
</evidence>
<evidence type="ECO:0000256" key="4">
    <source>
        <dbReference type="ARBA" id="ARBA00022989"/>
    </source>
</evidence>
<feature type="domain" description="ComEC/Rec2-related protein" evidence="7">
    <location>
        <begin position="196"/>
        <end position="480"/>
    </location>
</feature>
<dbReference type="RefSeq" id="WP_183416706.1">
    <property type="nucleotide sequence ID" value="NZ_JACHXA010000005.1"/>
</dbReference>
<keyword evidence="5 6" id="KW-0472">Membrane</keyword>
<evidence type="ECO:0000256" key="2">
    <source>
        <dbReference type="ARBA" id="ARBA00022475"/>
    </source>
</evidence>
<sequence length="656" mass="70824">MPLATVSLLAWIVVLLCKGRGVLWPFLLVALIASGLTTAKIRTDLLDVGALKRKVGPVELSGRVISVEAREMGARIVLEDLKGPELPVSELPTRIRISLRDGWQEIRPGYRVTVLTMLLPPARPAFPGGFDFARNAYFQGIGAVGFSFGKPLLVARAHGGDNHTDLAIWLATARQSLSARVRGVLPGDTGALAAALMTGDRGAISPESTQAMRDAGLAHLLAISGLHLGLIAGLVFGGLRALFALLPFFALRAPIKKIAAVAAAPVAFSYLLLVGSSIPAERAFIMVLLALVAVLIDRSPISLRLVGAAALVVLFLRPESLVSASFQLSFAAVVALIAVFEKPEGRQVRATRQPGLSALGVPIRYLAVLSITSVVAIVATTPFALHHFGRFAVYGLLANLIAVPLMAFGIMPLVLLALLLAPFTADAWILKLMAILLELLLTVAHYVASLPGAVVKIPSLPTLPLVVIAVAGLWLCIWRRPWRYIALPIILLSLGAPLSRTPPDIIIDESADLVALRGPNGHYGFSTLRRQTFERQIWMEALGSQSVFAWDEKGDRNDWLSCDGLGCLYRKDGWPVAISFDGRGLEEDCRRAALVISLEPVRSAHCDDIPSDRLFDRFDFWRNGTHAFWLDAQRASVTYRTVESLRGLRPWSGGPD</sequence>
<evidence type="ECO:0000256" key="3">
    <source>
        <dbReference type="ARBA" id="ARBA00022692"/>
    </source>
</evidence>
<keyword evidence="10" id="KW-1185">Reference proteome</keyword>
<organism evidence="9 10">
    <name type="scientific">Limibacillus halophilus</name>
    <dbReference type="NCBI Taxonomy" id="1579333"/>
    <lineage>
        <taxon>Bacteria</taxon>
        <taxon>Pseudomonadati</taxon>
        <taxon>Pseudomonadota</taxon>
        <taxon>Alphaproteobacteria</taxon>
        <taxon>Rhodospirillales</taxon>
        <taxon>Rhodovibrionaceae</taxon>
        <taxon>Limibacillus</taxon>
    </lineage>
</organism>
<gene>
    <name evidence="9" type="ORF">FHR98_002189</name>
</gene>
<dbReference type="InterPro" id="IPR025405">
    <property type="entry name" value="DUF4131"/>
</dbReference>
<dbReference type="PANTHER" id="PTHR30619:SF1">
    <property type="entry name" value="RECOMBINATION PROTEIN 2"/>
    <property type="match status" value="1"/>
</dbReference>
<dbReference type="Proteomes" id="UP000581135">
    <property type="component" value="Unassembled WGS sequence"/>
</dbReference>
<dbReference type="AlphaFoldDB" id="A0A839SY63"/>
<keyword evidence="4 6" id="KW-1133">Transmembrane helix</keyword>
<feature type="transmembrane region" description="Helical" evidence="6">
    <location>
        <begin position="460"/>
        <end position="478"/>
    </location>
</feature>
<feature type="transmembrane region" description="Helical" evidence="6">
    <location>
        <begin position="391"/>
        <end position="421"/>
    </location>
</feature>
<feature type="transmembrane region" description="Helical" evidence="6">
    <location>
        <begin position="283"/>
        <end position="301"/>
    </location>
</feature>
<keyword evidence="3 6" id="KW-0812">Transmembrane</keyword>
<feature type="transmembrane region" description="Helical" evidence="6">
    <location>
        <begin position="361"/>
        <end position="385"/>
    </location>
</feature>
<feature type="transmembrane region" description="Helical" evidence="6">
    <location>
        <begin position="428"/>
        <end position="448"/>
    </location>
</feature>
<feature type="transmembrane region" description="Helical" evidence="6">
    <location>
        <begin position="6"/>
        <end position="33"/>
    </location>
</feature>
<dbReference type="InterPro" id="IPR004477">
    <property type="entry name" value="ComEC_N"/>
</dbReference>
<evidence type="ECO:0000256" key="6">
    <source>
        <dbReference type="SAM" id="Phobius"/>
    </source>
</evidence>
<name>A0A839SY63_9PROT</name>
<dbReference type="EMBL" id="JACHXA010000005">
    <property type="protein sequence ID" value="MBB3065893.1"/>
    <property type="molecule type" value="Genomic_DNA"/>
</dbReference>
<evidence type="ECO:0000259" key="8">
    <source>
        <dbReference type="Pfam" id="PF13567"/>
    </source>
</evidence>
<evidence type="ECO:0000313" key="9">
    <source>
        <dbReference type="EMBL" id="MBB3065893.1"/>
    </source>
</evidence>
<feature type="transmembrane region" description="Helical" evidence="6">
    <location>
        <begin position="258"/>
        <end position="276"/>
    </location>
</feature>
<evidence type="ECO:0000313" key="10">
    <source>
        <dbReference type="Proteomes" id="UP000581135"/>
    </source>
</evidence>
<dbReference type="Pfam" id="PF03772">
    <property type="entry name" value="Competence"/>
    <property type="match status" value="1"/>
</dbReference>
<keyword evidence="2" id="KW-1003">Cell membrane</keyword>
<feature type="transmembrane region" description="Helical" evidence="6">
    <location>
        <begin position="220"/>
        <end position="246"/>
    </location>
</feature>
<dbReference type="Pfam" id="PF13567">
    <property type="entry name" value="DUF4131"/>
    <property type="match status" value="1"/>
</dbReference>
<feature type="domain" description="DUF4131" evidence="8">
    <location>
        <begin position="3"/>
        <end position="149"/>
    </location>
</feature>
<feature type="transmembrane region" description="Helical" evidence="6">
    <location>
        <begin position="321"/>
        <end position="340"/>
    </location>
</feature>
<comment type="subcellular location">
    <subcellularLocation>
        <location evidence="1">Cell membrane</location>
        <topology evidence="1">Multi-pass membrane protein</topology>
    </subcellularLocation>
</comment>
<evidence type="ECO:0000256" key="5">
    <source>
        <dbReference type="ARBA" id="ARBA00023136"/>
    </source>
</evidence>
<proteinExistence type="predicted"/>
<dbReference type="InterPro" id="IPR052159">
    <property type="entry name" value="Competence_DNA_uptake"/>
</dbReference>
<comment type="caution">
    <text evidence="9">The sequence shown here is derived from an EMBL/GenBank/DDBJ whole genome shotgun (WGS) entry which is preliminary data.</text>
</comment>
<dbReference type="PANTHER" id="PTHR30619">
    <property type="entry name" value="DNA INTERNALIZATION/COMPETENCE PROTEIN COMEC/REC2"/>
    <property type="match status" value="1"/>
</dbReference>
<accession>A0A839SY63</accession>
<dbReference type="NCBIfam" id="TIGR00360">
    <property type="entry name" value="ComEC_N-term"/>
    <property type="match status" value="1"/>
</dbReference>
<reference evidence="9 10" key="1">
    <citation type="submission" date="2020-08" db="EMBL/GenBank/DDBJ databases">
        <title>Genomic Encyclopedia of Type Strains, Phase III (KMG-III): the genomes of soil and plant-associated and newly described type strains.</title>
        <authorList>
            <person name="Whitman W."/>
        </authorList>
    </citation>
    <scope>NUCLEOTIDE SEQUENCE [LARGE SCALE GENOMIC DNA]</scope>
    <source>
        <strain evidence="9 10">CECT 8803</strain>
    </source>
</reference>
<protein>
    <submittedName>
        <fullName evidence="9">Competence protein ComEC</fullName>
    </submittedName>
</protein>
<dbReference type="GO" id="GO:0005886">
    <property type="term" value="C:plasma membrane"/>
    <property type="evidence" value="ECO:0007669"/>
    <property type="project" value="UniProtKB-SubCell"/>
</dbReference>